<sequence>PGHIKLNPNGWIPTIIDHKNNEFTLWGSDAILEYIAYIYDTEGKFSVKDPLEKYKALQWLFFQASGQGPYFGQSIWVPLDVKRYKNKIKRVFSVLESALSKQDWLVGGKYTFVDLSFIPWHNLAVESALENFDTLKDYPALIKWAEKINSCPVAK</sequence>
<dbReference type="InterPro" id="IPR010987">
    <property type="entry name" value="Glutathione-S-Trfase_C-like"/>
</dbReference>
<dbReference type="Proteomes" id="UP001153365">
    <property type="component" value="Unassembled WGS sequence"/>
</dbReference>
<name>A0AAV0BUN1_PHAPC</name>
<dbReference type="SUPFAM" id="SSF47616">
    <property type="entry name" value="GST C-terminal domain-like"/>
    <property type="match status" value="1"/>
</dbReference>
<proteinExistence type="inferred from homology"/>
<dbReference type="InterPro" id="IPR036282">
    <property type="entry name" value="Glutathione-S-Trfase_C_sf"/>
</dbReference>
<dbReference type="InterPro" id="IPR004046">
    <property type="entry name" value="GST_C"/>
</dbReference>
<dbReference type="EMBL" id="CALTRL010006465">
    <property type="protein sequence ID" value="CAH7690964.1"/>
    <property type="molecule type" value="Genomic_DNA"/>
</dbReference>
<evidence type="ECO:0000313" key="4">
    <source>
        <dbReference type="EMBL" id="CAH7690964.1"/>
    </source>
</evidence>
<dbReference type="Pfam" id="PF00043">
    <property type="entry name" value="GST_C"/>
    <property type="match status" value="1"/>
</dbReference>
<comment type="caution">
    <text evidence="4">The sequence shown here is derived from an EMBL/GenBank/DDBJ whole genome shotgun (WGS) entry which is preliminary data.</text>
</comment>
<evidence type="ECO:0000259" key="2">
    <source>
        <dbReference type="PROSITE" id="PS50404"/>
    </source>
</evidence>
<dbReference type="PROSITE" id="PS50404">
    <property type="entry name" value="GST_NTER"/>
    <property type="match status" value="1"/>
</dbReference>
<dbReference type="AlphaFoldDB" id="A0AAV0BUN1"/>
<dbReference type="SFLD" id="SFLDG00358">
    <property type="entry name" value="Main_(cytGST)"/>
    <property type="match status" value="1"/>
</dbReference>
<keyword evidence="5" id="KW-1185">Reference proteome</keyword>
<feature type="domain" description="GST C-terminal" evidence="3">
    <location>
        <begin position="49"/>
        <end position="155"/>
    </location>
</feature>
<reference evidence="4" key="1">
    <citation type="submission" date="2022-06" db="EMBL/GenBank/DDBJ databases">
        <authorList>
            <consortium name="SYNGENTA / RWTH Aachen University"/>
        </authorList>
    </citation>
    <scope>NUCLEOTIDE SEQUENCE</scope>
</reference>
<evidence type="ECO:0000256" key="1">
    <source>
        <dbReference type="ARBA" id="ARBA00007409"/>
    </source>
</evidence>
<dbReference type="PROSITE" id="PS50405">
    <property type="entry name" value="GST_CTER"/>
    <property type="match status" value="1"/>
</dbReference>
<feature type="domain" description="GST N-terminal" evidence="2">
    <location>
        <begin position="1"/>
        <end position="43"/>
    </location>
</feature>
<feature type="non-terminal residue" evidence="4">
    <location>
        <position position="155"/>
    </location>
</feature>
<dbReference type="SUPFAM" id="SSF52833">
    <property type="entry name" value="Thioredoxin-like"/>
    <property type="match status" value="1"/>
</dbReference>
<dbReference type="PANTHER" id="PTHR44051:SF3">
    <property type="entry name" value="TRANSCRIPTIONAL REGULATOR URE2"/>
    <property type="match status" value="1"/>
</dbReference>
<protein>
    <submittedName>
        <fullName evidence="4">Glutathione S-transferase</fullName>
    </submittedName>
</protein>
<evidence type="ECO:0000259" key="3">
    <source>
        <dbReference type="PROSITE" id="PS50405"/>
    </source>
</evidence>
<dbReference type="PANTHER" id="PTHR44051">
    <property type="entry name" value="GLUTATHIONE S-TRANSFERASE-RELATED"/>
    <property type="match status" value="1"/>
</dbReference>
<gene>
    <name evidence="4" type="ORF">PPACK8108_LOCUS26470</name>
</gene>
<feature type="non-terminal residue" evidence="4">
    <location>
        <position position="1"/>
    </location>
</feature>
<dbReference type="InterPro" id="IPR040079">
    <property type="entry name" value="Glutathione_S-Trfase"/>
</dbReference>
<dbReference type="SFLD" id="SFLDS00019">
    <property type="entry name" value="Glutathione_Transferase_(cytos"/>
    <property type="match status" value="1"/>
</dbReference>
<comment type="similarity">
    <text evidence="1">Belongs to the GST superfamily.</text>
</comment>
<dbReference type="InterPro" id="IPR036249">
    <property type="entry name" value="Thioredoxin-like_sf"/>
</dbReference>
<organism evidence="4 5">
    <name type="scientific">Phakopsora pachyrhizi</name>
    <name type="common">Asian soybean rust disease fungus</name>
    <dbReference type="NCBI Taxonomy" id="170000"/>
    <lineage>
        <taxon>Eukaryota</taxon>
        <taxon>Fungi</taxon>
        <taxon>Dikarya</taxon>
        <taxon>Basidiomycota</taxon>
        <taxon>Pucciniomycotina</taxon>
        <taxon>Pucciniomycetes</taxon>
        <taxon>Pucciniales</taxon>
        <taxon>Phakopsoraceae</taxon>
        <taxon>Phakopsora</taxon>
    </lineage>
</organism>
<dbReference type="InterPro" id="IPR004045">
    <property type="entry name" value="Glutathione_S-Trfase_N"/>
</dbReference>
<dbReference type="Gene3D" id="1.20.1050.130">
    <property type="match status" value="1"/>
</dbReference>
<accession>A0AAV0BUN1</accession>
<evidence type="ECO:0000313" key="5">
    <source>
        <dbReference type="Proteomes" id="UP001153365"/>
    </source>
</evidence>